<evidence type="ECO:0000313" key="7">
    <source>
        <dbReference type="EMBL" id="RKP51733.1"/>
    </source>
</evidence>
<keyword evidence="5 6" id="KW-0472">Membrane</keyword>
<dbReference type="EMBL" id="RBZM01000007">
    <property type="protein sequence ID" value="RKP51733.1"/>
    <property type="molecule type" value="Genomic_DNA"/>
</dbReference>
<dbReference type="GO" id="GO:0016787">
    <property type="term" value="F:hydrolase activity"/>
    <property type="evidence" value="ECO:0007669"/>
    <property type="project" value="TreeGrafter"/>
</dbReference>
<feature type="transmembrane region" description="Helical" evidence="6">
    <location>
        <begin position="46"/>
        <end position="79"/>
    </location>
</feature>
<keyword evidence="3 6" id="KW-0812">Transmembrane</keyword>
<keyword evidence="4 6" id="KW-1133">Transmembrane helix</keyword>
<name>A0A494XVW3_9BACL</name>
<feature type="transmembrane region" description="Helical" evidence="6">
    <location>
        <begin position="15"/>
        <end position="34"/>
    </location>
</feature>
<comment type="subcellular location">
    <subcellularLocation>
        <location evidence="1">Membrane</location>
        <topology evidence="1">Multi-pass membrane protein</topology>
    </subcellularLocation>
</comment>
<evidence type="ECO:0000256" key="6">
    <source>
        <dbReference type="SAM" id="Phobius"/>
    </source>
</evidence>
<evidence type="ECO:0000256" key="2">
    <source>
        <dbReference type="ARBA" id="ARBA00007375"/>
    </source>
</evidence>
<accession>A0A494XVW3</accession>
<feature type="transmembrane region" description="Helical" evidence="6">
    <location>
        <begin position="120"/>
        <end position="141"/>
    </location>
</feature>
<evidence type="ECO:0000256" key="3">
    <source>
        <dbReference type="ARBA" id="ARBA00022692"/>
    </source>
</evidence>
<evidence type="ECO:0000256" key="1">
    <source>
        <dbReference type="ARBA" id="ARBA00004141"/>
    </source>
</evidence>
<dbReference type="Proteomes" id="UP000282076">
    <property type="component" value="Unassembled WGS sequence"/>
</dbReference>
<keyword evidence="8" id="KW-1185">Reference proteome</keyword>
<feature type="transmembrane region" description="Helical" evidence="6">
    <location>
        <begin position="147"/>
        <end position="168"/>
    </location>
</feature>
<comment type="similarity">
    <text evidence="2">Belongs to the TMEM86 family.</text>
</comment>
<proteinExistence type="inferred from homology"/>
<evidence type="ECO:0000313" key="8">
    <source>
        <dbReference type="Proteomes" id="UP000282076"/>
    </source>
</evidence>
<reference evidence="7 8" key="1">
    <citation type="submission" date="2018-10" db="EMBL/GenBank/DDBJ databases">
        <title>Cohnella sp. M2MS4P-1, whole genome shotgun sequence.</title>
        <authorList>
            <person name="Tuo L."/>
        </authorList>
    </citation>
    <scope>NUCLEOTIDE SEQUENCE [LARGE SCALE GENOMIC DNA]</scope>
    <source>
        <strain evidence="7 8">M2MS4P-1</strain>
    </source>
</reference>
<comment type="caution">
    <text evidence="7">The sequence shown here is derived from an EMBL/GenBank/DDBJ whole genome shotgun (WGS) entry which is preliminary data.</text>
</comment>
<dbReference type="PANTHER" id="PTHR31885:SF6">
    <property type="entry name" value="GH04784P"/>
    <property type="match status" value="1"/>
</dbReference>
<dbReference type="Pfam" id="PF07947">
    <property type="entry name" value="YhhN"/>
    <property type="match status" value="1"/>
</dbReference>
<evidence type="ECO:0000256" key="5">
    <source>
        <dbReference type="ARBA" id="ARBA00023136"/>
    </source>
</evidence>
<protein>
    <submittedName>
        <fullName evidence="7">Lysoplasmalogenase</fullName>
    </submittedName>
</protein>
<evidence type="ECO:0000256" key="4">
    <source>
        <dbReference type="ARBA" id="ARBA00022989"/>
    </source>
</evidence>
<dbReference type="PANTHER" id="PTHR31885">
    <property type="entry name" value="GH04784P"/>
    <property type="match status" value="1"/>
</dbReference>
<dbReference type="OrthoDB" id="5592477at2"/>
<dbReference type="InterPro" id="IPR012506">
    <property type="entry name" value="TMEM86B-like"/>
</dbReference>
<sequence length="208" mass="23360">MGLLYIFVIPSDPHAVKLLFKLVPMGLIIVYAYLNSPAFKERYSKLILIGLFFCMLGDGLLGMFVVGLSAFLIGHIFYFAAFVRRWRYSKTRFAAVVPIFLFALFMGWKLMDALAQHDKGALMAPVLAYLIVISSMAWTAIMSGQRWAITGALLFVASDSILSWNLFVSDIAHSGTYIMTTYYAAQFLLAYSLLRSPSHRTNVSFYTA</sequence>
<feature type="transmembrane region" description="Helical" evidence="6">
    <location>
        <begin position="91"/>
        <end position="108"/>
    </location>
</feature>
<dbReference type="AlphaFoldDB" id="A0A494XVW3"/>
<dbReference type="GO" id="GO:0016020">
    <property type="term" value="C:membrane"/>
    <property type="evidence" value="ECO:0007669"/>
    <property type="project" value="UniProtKB-SubCell"/>
</dbReference>
<gene>
    <name evidence="7" type="ORF">D7Z26_17815</name>
</gene>
<organism evidence="7 8">
    <name type="scientific">Cohnella endophytica</name>
    <dbReference type="NCBI Taxonomy" id="2419778"/>
    <lineage>
        <taxon>Bacteria</taxon>
        <taxon>Bacillati</taxon>
        <taxon>Bacillota</taxon>
        <taxon>Bacilli</taxon>
        <taxon>Bacillales</taxon>
        <taxon>Paenibacillaceae</taxon>
        <taxon>Cohnella</taxon>
    </lineage>
</organism>